<dbReference type="InterPro" id="IPR058031">
    <property type="entry name" value="AAA_lid_NorR"/>
</dbReference>
<evidence type="ECO:0000256" key="1">
    <source>
        <dbReference type="ARBA" id="ARBA00022741"/>
    </source>
</evidence>
<dbReference type="PROSITE" id="PS50045">
    <property type="entry name" value="SIGMA54_INTERACT_4"/>
    <property type="match status" value="1"/>
</dbReference>
<gene>
    <name evidence="7" type="ORF">LVJ94_28840</name>
</gene>
<name>A0ABZ2KQV6_9BACT</name>
<dbReference type="Gene3D" id="3.40.50.300">
    <property type="entry name" value="P-loop containing nucleotide triphosphate hydrolases"/>
    <property type="match status" value="1"/>
</dbReference>
<dbReference type="InterPro" id="IPR027417">
    <property type="entry name" value="P-loop_NTPase"/>
</dbReference>
<keyword evidence="3" id="KW-0805">Transcription regulation</keyword>
<dbReference type="PROSITE" id="PS00688">
    <property type="entry name" value="SIGMA54_INTERACT_3"/>
    <property type="match status" value="1"/>
</dbReference>
<dbReference type="EMBL" id="CP089983">
    <property type="protein sequence ID" value="WXB00917.1"/>
    <property type="molecule type" value="Genomic_DNA"/>
</dbReference>
<keyword evidence="2" id="KW-0067">ATP-binding</keyword>
<dbReference type="PANTHER" id="PTHR32071">
    <property type="entry name" value="TRANSCRIPTIONAL REGULATORY PROTEIN"/>
    <property type="match status" value="1"/>
</dbReference>
<evidence type="ECO:0000256" key="3">
    <source>
        <dbReference type="ARBA" id="ARBA00023015"/>
    </source>
</evidence>
<proteinExistence type="predicted"/>
<dbReference type="Gene3D" id="1.10.10.60">
    <property type="entry name" value="Homeodomain-like"/>
    <property type="match status" value="1"/>
</dbReference>
<dbReference type="SUPFAM" id="SSF46689">
    <property type="entry name" value="Homeodomain-like"/>
    <property type="match status" value="1"/>
</dbReference>
<dbReference type="SMART" id="SM00065">
    <property type="entry name" value="GAF"/>
    <property type="match status" value="1"/>
</dbReference>
<dbReference type="PRINTS" id="PR01590">
    <property type="entry name" value="HTHFIS"/>
</dbReference>
<dbReference type="Pfam" id="PF00158">
    <property type="entry name" value="Sigma54_activat"/>
    <property type="match status" value="1"/>
</dbReference>
<dbReference type="Gene3D" id="1.10.8.60">
    <property type="match status" value="1"/>
</dbReference>
<dbReference type="InterPro" id="IPR025944">
    <property type="entry name" value="Sigma_54_int_dom_CS"/>
</dbReference>
<evidence type="ECO:0000256" key="5">
    <source>
        <dbReference type="ARBA" id="ARBA00023163"/>
    </source>
</evidence>
<evidence type="ECO:0000256" key="4">
    <source>
        <dbReference type="ARBA" id="ARBA00023125"/>
    </source>
</evidence>
<dbReference type="Pfam" id="PF02954">
    <property type="entry name" value="HTH_8"/>
    <property type="match status" value="1"/>
</dbReference>
<accession>A0ABZ2KQV6</accession>
<evidence type="ECO:0000313" key="8">
    <source>
        <dbReference type="Proteomes" id="UP001374803"/>
    </source>
</evidence>
<dbReference type="InterPro" id="IPR029016">
    <property type="entry name" value="GAF-like_dom_sf"/>
</dbReference>
<dbReference type="InterPro" id="IPR025943">
    <property type="entry name" value="Sigma_54_int_dom_ATP-bd_2"/>
</dbReference>
<dbReference type="InterPro" id="IPR025662">
    <property type="entry name" value="Sigma_54_int_dom_ATP-bd_1"/>
</dbReference>
<dbReference type="InterPro" id="IPR009057">
    <property type="entry name" value="Homeodomain-like_sf"/>
</dbReference>
<dbReference type="SUPFAM" id="SSF52540">
    <property type="entry name" value="P-loop containing nucleoside triphosphate hydrolases"/>
    <property type="match status" value="1"/>
</dbReference>
<dbReference type="InterPro" id="IPR002078">
    <property type="entry name" value="Sigma_54_int"/>
</dbReference>
<dbReference type="Proteomes" id="UP001374803">
    <property type="component" value="Chromosome"/>
</dbReference>
<dbReference type="InterPro" id="IPR003593">
    <property type="entry name" value="AAA+_ATPase"/>
</dbReference>
<evidence type="ECO:0000259" key="6">
    <source>
        <dbReference type="PROSITE" id="PS50045"/>
    </source>
</evidence>
<dbReference type="CDD" id="cd00009">
    <property type="entry name" value="AAA"/>
    <property type="match status" value="1"/>
</dbReference>
<keyword evidence="5" id="KW-0804">Transcription</keyword>
<dbReference type="PROSITE" id="PS00675">
    <property type="entry name" value="SIGMA54_INTERACT_1"/>
    <property type="match status" value="1"/>
</dbReference>
<protein>
    <submittedName>
        <fullName evidence="7">Sigma-54-dependent Fis family transcriptional regulator</fullName>
    </submittedName>
</protein>
<dbReference type="PROSITE" id="PS00676">
    <property type="entry name" value="SIGMA54_INTERACT_2"/>
    <property type="match status" value="1"/>
</dbReference>
<keyword evidence="8" id="KW-1185">Reference proteome</keyword>
<dbReference type="SMART" id="SM00382">
    <property type="entry name" value="AAA"/>
    <property type="match status" value="1"/>
</dbReference>
<dbReference type="Pfam" id="PF01590">
    <property type="entry name" value="GAF"/>
    <property type="match status" value="1"/>
</dbReference>
<dbReference type="RefSeq" id="WP_394830519.1">
    <property type="nucleotide sequence ID" value="NZ_CP089929.1"/>
</dbReference>
<keyword evidence="1" id="KW-0547">Nucleotide-binding</keyword>
<dbReference type="InterPro" id="IPR003018">
    <property type="entry name" value="GAF"/>
</dbReference>
<dbReference type="Pfam" id="PF25601">
    <property type="entry name" value="AAA_lid_14"/>
    <property type="match status" value="1"/>
</dbReference>
<reference evidence="7" key="1">
    <citation type="submission" date="2021-12" db="EMBL/GenBank/DDBJ databases">
        <title>Discovery of the Pendulisporaceae a myxobacterial family with distinct sporulation behavior and unique specialized metabolism.</title>
        <authorList>
            <person name="Garcia R."/>
            <person name="Popoff A."/>
            <person name="Bader C.D."/>
            <person name="Loehr J."/>
            <person name="Walesch S."/>
            <person name="Walt C."/>
            <person name="Boldt J."/>
            <person name="Bunk B."/>
            <person name="Haeckl F.J.F.P.J."/>
            <person name="Gunesch A.P."/>
            <person name="Birkelbach J."/>
            <person name="Nuebel U."/>
            <person name="Pietschmann T."/>
            <person name="Bach T."/>
            <person name="Mueller R."/>
        </authorList>
    </citation>
    <scope>NUCLEOTIDE SEQUENCE</scope>
    <source>
        <strain evidence="7">MSr11367</strain>
    </source>
</reference>
<keyword evidence="4" id="KW-0238">DNA-binding</keyword>
<dbReference type="SUPFAM" id="SSF55781">
    <property type="entry name" value="GAF domain-like"/>
    <property type="match status" value="1"/>
</dbReference>
<evidence type="ECO:0000313" key="7">
    <source>
        <dbReference type="EMBL" id="WXB00917.1"/>
    </source>
</evidence>
<feature type="domain" description="Sigma-54 factor interaction" evidence="6">
    <location>
        <begin position="181"/>
        <end position="411"/>
    </location>
</feature>
<organism evidence="7 8">
    <name type="scientific">Pendulispora rubella</name>
    <dbReference type="NCBI Taxonomy" id="2741070"/>
    <lineage>
        <taxon>Bacteria</taxon>
        <taxon>Pseudomonadati</taxon>
        <taxon>Myxococcota</taxon>
        <taxon>Myxococcia</taxon>
        <taxon>Myxococcales</taxon>
        <taxon>Sorangiineae</taxon>
        <taxon>Pendulisporaceae</taxon>
        <taxon>Pendulispora</taxon>
    </lineage>
</organism>
<sequence>MSSRLSLLVDLASLLTREVDFDVLLGTACERLARALNADRATIWLVDAEARALVTRVALLPELPSLRQPLDRGIAGHVARTGTSVRLEDASKDPLFDPTADRTTGYHTRSMLVVPVREVAGEPIRGVVQVLNRHEGVFDEEDERYLAALATQLARALSLTTLRAADASRPGVTLRGPFNRIVGRSRVLADVYERVQLAAETDATVLFRGETGTGKGLFARAIHVNGKRQAGPFVTVDCTTLPSQLVESELFGHERGAFTGADRRMPGKVETAEGGTLFLDEIGDLPLDIQGKFLRFLQERSFERVGGRQTLSADVRVVCATHRDLEKAVREGRFREDLYYRIRVVEIELPPLRARGGEEIEALALHFADTYAARYGRPAPVIDAATLARLREHAWPGNVRELEHWIESAVVLSPSGVLSKALGPAAPRAVEQGERGEDTVSVPLGLSLDEAGRRYVVATLDACENNKAEAARRLGVGRNTLARLLK</sequence>
<dbReference type="InterPro" id="IPR002197">
    <property type="entry name" value="HTH_Fis"/>
</dbReference>
<evidence type="ECO:0000256" key="2">
    <source>
        <dbReference type="ARBA" id="ARBA00022840"/>
    </source>
</evidence>
<dbReference type="Gene3D" id="3.30.450.40">
    <property type="match status" value="1"/>
</dbReference>